<organism evidence="3 4">
    <name type="scientific">Streptomyces pyxinae</name>
    <dbReference type="NCBI Taxonomy" id="2970734"/>
    <lineage>
        <taxon>Bacteria</taxon>
        <taxon>Bacillati</taxon>
        <taxon>Actinomycetota</taxon>
        <taxon>Actinomycetes</taxon>
        <taxon>Kitasatosporales</taxon>
        <taxon>Streptomycetaceae</taxon>
        <taxon>Streptomyces</taxon>
    </lineage>
</organism>
<feature type="compositionally biased region" description="Gly residues" evidence="1">
    <location>
        <begin position="125"/>
        <end position="142"/>
    </location>
</feature>
<evidence type="ECO:0000313" key="3">
    <source>
        <dbReference type="EMBL" id="MCS0639725.1"/>
    </source>
</evidence>
<evidence type="ECO:0000259" key="2">
    <source>
        <dbReference type="Pfam" id="PF25872"/>
    </source>
</evidence>
<accession>A0ABT2CQK5</accession>
<dbReference type="InterPro" id="IPR011990">
    <property type="entry name" value="TPR-like_helical_dom_sf"/>
</dbReference>
<dbReference type="PANTHER" id="PTHR47691">
    <property type="entry name" value="REGULATOR-RELATED"/>
    <property type="match status" value="1"/>
</dbReference>
<dbReference type="PANTHER" id="PTHR47691:SF3">
    <property type="entry name" value="HTH-TYPE TRANSCRIPTIONAL REGULATOR RV0890C-RELATED"/>
    <property type="match status" value="1"/>
</dbReference>
<dbReference type="Gene3D" id="3.40.50.300">
    <property type="entry name" value="P-loop containing nucleotide triphosphate hydrolases"/>
    <property type="match status" value="1"/>
</dbReference>
<evidence type="ECO:0000256" key="1">
    <source>
        <dbReference type="SAM" id="MobiDB-lite"/>
    </source>
</evidence>
<dbReference type="Pfam" id="PF25872">
    <property type="entry name" value="HTH_77"/>
    <property type="match status" value="1"/>
</dbReference>
<dbReference type="InterPro" id="IPR058852">
    <property type="entry name" value="HTH_77"/>
</dbReference>
<feature type="region of interest" description="Disordered" evidence="1">
    <location>
        <begin position="774"/>
        <end position="808"/>
    </location>
</feature>
<dbReference type="SUPFAM" id="SSF52540">
    <property type="entry name" value="P-loop containing nucleoside triphosphate hydrolases"/>
    <property type="match status" value="1"/>
</dbReference>
<proteinExistence type="predicted"/>
<comment type="caution">
    <text evidence="3">The sequence shown here is derived from an EMBL/GenBank/DDBJ whole genome shotgun (WGS) entry which is preliminary data.</text>
</comment>
<dbReference type="Gene3D" id="1.25.40.10">
    <property type="entry name" value="Tetratricopeptide repeat domain"/>
    <property type="match status" value="2"/>
</dbReference>
<dbReference type="EMBL" id="JANUGQ010000042">
    <property type="protein sequence ID" value="MCS0639725.1"/>
    <property type="molecule type" value="Genomic_DNA"/>
</dbReference>
<feature type="domain" description="Winged helix-turn-helix" evidence="2">
    <location>
        <begin position="341"/>
        <end position="421"/>
    </location>
</feature>
<keyword evidence="4" id="KW-1185">Reference proteome</keyword>
<feature type="compositionally biased region" description="Low complexity" evidence="1">
    <location>
        <begin position="774"/>
        <end position="786"/>
    </location>
</feature>
<feature type="compositionally biased region" description="Gly residues" evidence="1">
    <location>
        <begin position="90"/>
        <end position="117"/>
    </location>
</feature>
<dbReference type="RefSeq" id="WP_258791048.1">
    <property type="nucleotide sequence ID" value="NZ_JANUGQ010000042.1"/>
</dbReference>
<dbReference type="SUPFAM" id="SSF48452">
    <property type="entry name" value="TPR-like"/>
    <property type="match status" value="1"/>
</dbReference>
<gene>
    <name evidence="3" type="ORF">NX801_29625</name>
</gene>
<protein>
    <submittedName>
        <fullName evidence="3">Regulator</fullName>
    </submittedName>
</protein>
<sequence>MRRSDLPARPGRLIGRDDELAAVRGLLARSRLVTVVGTGGVGKSRLVARLAEPETAEGWGADGTGAPSAGAPAGAAGGYGGGDGAPGTYGGGGDGGGGDGDGVSGAGGPGSGGGPGRDGVPDAGGESGGGGSGGREAGGGRDGGARVAELDTLGDPALLAQTLLDALGLTDHTSRPPRAVLSEWLAGRRTLLVLDGVERLAGPCAALVRELLAGAPGLTVLAAGRRPLGLPGEAVLPLAPLAEADAVRLFTDRAAAAVPDFRPGDPAAVRELCRRLDGIPLAVELAAGRLPGLSVAELLDRLGRLDDRFGLLAGGAPGRVARHRTLRTAIGWSHELCTPAERLLWARLSVFAGPFDPEAVGYVCAGPELPADRMDEVLAGLVAQSVVVPAGAPGDGGGDGGAGPCYRMLETVRAYGAEWLARLGDEERMRRRHRDWYVGLAAACELEWFGPRQAEVAARLDAALPHLRTALELCLSRPGDERLAQHLAGTLWFYWAGCGRLAEGRHWLDRAVARGPRLEPARLKALWVLGYVAVLQGDTPAARAALDSCASAAERTGNASAAAYAAHRLGCLALVSDDMARAEELLGRALDAYHTAGELNTAVLMARVELAMAKAFLGDLPAAEAICREVRAACEERGERWTRAYALYVLAYAAWTRGEFGEARTLLRECVTVAHTLRDRVGLVLVVELLALVAVDAGDPDGAAVLHGAAGPMWAAVGLPLFGSAHFGVPRELGVARARAALGAEAFRARTAEGAQLSLDAAVARALAATWAAPAGPSPGAADRPAGTAPGVPARPGRLRTAGETTRE</sequence>
<evidence type="ECO:0000313" key="4">
    <source>
        <dbReference type="Proteomes" id="UP001431313"/>
    </source>
</evidence>
<name>A0ABT2CQK5_9ACTN</name>
<reference evidence="3" key="1">
    <citation type="submission" date="2022-08" db="EMBL/GenBank/DDBJ databases">
        <authorList>
            <person name="Somphong A."/>
            <person name="Phongsopitanun W."/>
        </authorList>
    </citation>
    <scope>NUCLEOTIDE SEQUENCE</scope>
    <source>
        <strain evidence="3">LP05-1</strain>
    </source>
</reference>
<feature type="region of interest" description="Disordered" evidence="1">
    <location>
        <begin position="90"/>
        <end position="147"/>
    </location>
</feature>
<dbReference type="Proteomes" id="UP001431313">
    <property type="component" value="Unassembled WGS sequence"/>
</dbReference>
<dbReference type="InterPro" id="IPR027417">
    <property type="entry name" value="P-loop_NTPase"/>
</dbReference>